<evidence type="ECO:0000313" key="2">
    <source>
        <dbReference type="EMBL" id="GCE19832.1"/>
    </source>
</evidence>
<dbReference type="SUPFAM" id="SSF160631">
    <property type="entry name" value="SMI1/KNR4-like"/>
    <property type="match status" value="1"/>
</dbReference>
<dbReference type="Gene3D" id="3.40.1580.10">
    <property type="entry name" value="SMI1/KNR4-like"/>
    <property type="match status" value="1"/>
</dbReference>
<keyword evidence="3" id="KW-1185">Reference proteome</keyword>
<name>A0A402AL25_9CHLR</name>
<gene>
    <name evidence="2" type="ORF">KDK_36320</name>
</gene>
<sequence length="128" mass="14403">MKQFYTICGGISLFNGPDGEYSPLIIVPPTCCVLANPVIIGETVEDDITASWYIIGDDTGSDYLTIDFSKERFGRCYDSFHETHGLSGDCPVIATSFTDLLSRLYNNEGQYWYWLRPDFVPLGDAYDM</sequence>
<evidence type="ECO:0000259" key="1">
    <source>
        <dbReference type="Pfam" id="PF09346"/>
    </source>
</evidence>
<feature type="domain" description="Knr4/Smi1-like" evidence="1">
    <location>
        <begin position="2"/>
        <end position="102"/>
    </location>
</feature>
<dbReference type="Proteomes" id="UP000287188">
    <property type="component" value="Unassembled WGS sequence"/>
</dbReference>
<dbReference type="Pfam" id="PF09346">
    <property type="entry name" value="SMI1_KNR4"/>
    <property type="match status" value="1"/>
</dbReference>
<dbReference type="InterPro" id="IPR037883">
    <property type="entry name" value="Knr4/Smi1-like_sf"/>
</dbReference>
<dbReference type="AlphaFoldDB" id="A0A402AL25"/>
<evidence type="ECO:0000313" key="3">
    <source>
        <dbReference type="Proteomes" id="UP000287188"/>
    </source>
</evidence>
<dbReference type="InterPro" id="IPR018958">
    <property type="entry name" value="Knr4/Smi1-like_dom"/>
</dbReference>
<dbReference type="EMBL" id="BIFS01000001">
    <property type="protein sequence ID" value="GCE19832.1"/>
    <property type="molecule type" value="Genomic_DNA"/>
</dbReference>
<protein>
    <submittedName>
        <fullName evidence="2">SMI1/KNR4 family protein</fullName>
    </submittedName>
</protein>
<comment type="caution">
    <text evidence="2">The sequence shown here is derived from an EMBL/GenBank/DDBJ whole genome shotgun (WGS) entry which is preliminary data.</text>
</comment>
<organism evidence="2 3">
    <name type="scientific">Dictyobacter kobayashii</name>
    <dbReference type="NCBI Taxonomy" id="2014872"/>
    <lineage>
        <taxon>Bacteria</taxon>
        <taxon>Bacillati</taxon>
        <taxon>Chloroflexota</taxon>
        <taxon>Ktedonobacteria</taxon>
        <taxon>Ktedonobacterales</taxon>
        <taxon>Dictyobacteraceae</taxon>
        <taxon>Dictyobacter</taxon>
    </lineage>
</organism>
<reference evidence="3" key="1">
    <citation type="submission" date="2018-12" db="EMBL/GenBank/DDBJ databases">
        <title>Tengunoibacter tsumagoiensis gen. nov., sp. nov., Dictyobacter kobayashii sp. nov., D. alpinus sp. nov., and D. joshuensis sp. nov. and description of Dictyobacteraceae fam. nov. within the order Ktedonobacterales isolated from Tengu-no-mugimeshi.</title>
        <authorList>
            <person name="Wang C.M."/>
            <person name="Zheng Y."/>
            <person name="Sakai Y."/>
            <person name="Toyoda A."/>
            <person name="Minakuchi Y."/>
            <person name="Abe K."/>
            <person name="Yokota A."/>
            <person name="Yabe S."/>
        </authorList>
    </citation>
    <scope>NUCLEOTIDE SEQUENCE [LARGE SCALE GENOMIC DNA]</scope>
    <source>
        <strain evidence="3">Uno11</strain>
    </source>
</reference>
<proteinExistence type="predicted"/>
<accession>A0A402AL25</accession>